<keyword evidence="7" id="KW-0963">Cytoplasm</keyword>
<dbReference type="GO" id="GO:0003723">
    <property type="term" value="F:RNA binding"/>
    <property type="evidence" value="ECO:0007669"/>
    <property type="project" value="TreeGrafter"/>
</dbReference>
<evidence type="ECO:0000256" key="21">
    <source>
        <dbReference type="ARBA" id="ARBA00045934"/>
    </source>
</evidence>
<evidence type="ECO:0000256" key="7">
    <source>
        <dbReference type="ARBA" id="ARBA00022490"/>
    </source>
</evidence>
<dbReference type="GO" id="GO:0006397">
    <property type="term" value="P:mRNA processing"/>
    <property type="evidence" value="ECO:0007669"/>
    <property type="project" value="UniProtKB-KW"/>
</dbReference>
<keyword evidence="11" id="KW-0819">tRNA processing</keyword>
<keyword evidence="19" id="KW-0539">Nucleus</keyword>
<evidence type="ECO:0000256" key="18">
    <source>
        <dbReference type="ARBA" id="ARBA00023027"/>
    </source>
</evidence>
<dbReference type="GO" id="GO:0005634">
    <property type="term" value="C:nucleus"/>
    <property type="evidence" value="ECO:0007669"/>
    <property type="project" value="UniProtKB-SubCell"/>
</dbReference>
<dbReference type="GeneID" id="63838648"/>
<evidence type="ECO:0000256" key="15">
    <source>
        <dbReference type="ARBA" id="ARBA00022833"/>
    </source>
</evidence>
<evidence type="ECO:0000256" key="10">
    <source>
        <dbReference type="ARBA" id="ARBA00022664"/>
    </source>
</evidence>
<feature type="domain" description="DUS-like FMN-binding" evidence="27">
    <location>
        <begin position="575"/>
        <end position="623"/>
    </location>
</feature>
<evidence type="ECO:0000256" key="20">
    <source>
        <dbReference type="ARBA" id="ARBA00031322"/>
    </source>
</evidence>
<feature type="compositionally biased region" description="Basic and acidic residues" evidence="26">
    <location>
        <begin position="126"/>
        <end position="138"/>
    </location>
</feature>
<name>A0A9P4XZZ5_CRYP1</name>
<dbReference type="Pfam" id="PF01207">
    <property type="entry name" value="Dus"/>
    <property type="match status" value="2"/>
</dbReference>
<evidence type="ECO:0000256" key="26">
    <source>
        <dbReference type="SAM" id="MobiDB-lite"/>
    </source>
</evidence>
<dbReference type="GO" id="GO:0102265">
    <property type="term" value="F:tRNA-dihydrouridine47 synthase activity"/>
    <property type="evidence" value="ECO:0007669"/>
    <property type="project" value="UniProtKB-EC"/>
</dbReference>
<dbReference type="GO" id="GO:0005737">
    <property type="term" value="C:cytoplasm"/>
    <property type="evidence" value="ECO:0007669"/>
    <property type="project" value="UniProtKB-SubCell"/>
</dbReference>
<feature type="compositionally biased region" description="Basic and acidic residues" evidence="26">
    <location>
        <begin position="1"/>
        <end position="30"/>
    </location>
</feature>
<sequence length="738" mass="82514">MEKTNGDQHSHKRHLDDESNSESKRVKTDTQDGEQSGPINTDKPQATEPKVTSELNGEDGDATANALPKGTAPVKQEYLIKAANRVVEGDGEVDDDAAEAKTTDPRDRGRDTGNERGSKKQKKQRGVNEKRDFGRSQDVKGLCHSRAFTNENSPRECKFDQDGRRCNLHHNLREYLAEGRRPDLEVLDGKCPLFEVSGDCPMGWKCLFVRSHSTELTHPDGPKELVLIKDAERKKATMGEEDGFPGVVNNVPTQRKIELSRKRYDFSKSQAYVDWLEKDTGLMRKVFNTKQEDGGGKTQDQKVQEYRAEFIEPPFKPSEKRRVYFGRETPVLAPLTTQGNLPFRRLCVELGAGLTYSEMAVGLHTLQGQKHEWALLKAHESEARPPRFENPSAAPPGYDNARDLKFAAQIAANQPWVALKTTQALAESLPHLRLVDLNCGCPIDMVFKQGAGSALLDAPAKLERMIRGMNAVSGEVPITCKLRLGVKDGKPTAQKTIERLAFGESDASSALGAPGCAAITLHGRSRQQRYRSAADWNYIANCAAMIQQYKEEKAARTDTVREPDASTLANGEKMFFIGNGDCYSHVDYFDHVDNARVDTVMIARGALIKPWIFEEIEKGQYLDKSASERLSYVEKFARYGIECWGSDEMGIGATRKFLLEYLSFTHRYVPIGVLEHLPPKINDRPPAYRGRDDLETLLASNNYKDWIKISEMFLGPAPGGFKFEPKHKSNAYEVEAEG</sequence>
<comment type="similarity">
    <text evidence="4">Belongs to the Dus family. Dus3 subfamily.</text>
</comment>
<dbReference type="GO" id="GO:0050660">
    <property type="term" value="F:flavin adenine dinucleotide binding"/>
    <property type="evidence" value="ECO:0007669"/>
    <property type="project" value="InterPro"/>
</dbReference>
<dbReference type="InterPro" id="IPR013785">
    <property type="entry name" value="Aldolase_TIM"/>
</dbReference>
<reference evidence="28" key="1">
    <citation type="journal article" date="2020" name="Phytopathology">
        <title>Genome sequence of the chestnut blight fungus Cryphonectria parasitica EP155: A fundamental resource for an archetypical invasive plant pathogen.</title>
        <authorList>
            <person name="Crouch J.A."/>
            <person name="Dawe A."/>
            <person name="Aerts A."/>
            <person name="Barry K."/>
            <person name="Churchill A.C.L."/>
            <person name="Grimwood J."/>
            <person name="Hillman B."/>
            <person name="Milgroom M.G."/>
            <person name="Pangilinan J."/>
            <person name="Smith M."/>
            <person name="Salamov A."/>
            <person name="Schmutz J."/>
            <person name="Yadav J."/>
            <person name="Grigoriev I.V."/>
            <person name="Nuss D."/>
        </authorList>
    </citation>
    <scope>NUCLEOTIDE SEQUENCE</scope>
    <source>
        <strain evidence="28">EP155</strain>
    </source>
</reference>
<dbReference type="CDD" id="cd02801">
    <property type="entry name" value="DUS_like_FMN"/>
    <property type="match status" value="1"/>
</dbReference>
<comment type="catalytic activity">
    <reaction evidence="23">
        <text>a 5,6-dihydrouridine in mRNA + NAD(+) = a uridine in mRNA + NADH + H(+)</text>
        <dbReference type="Rhea" id="RHEA:69851"/>
        <dbReference type="Rhea" id="RHEA-COMP:14658"/>
        <dbReference type="Rhea" id="RHEA-COMP:17789"/>
        <dbReference type="ChEBI" id="CHEBI:15378"/>
        <dbReference type="ChEBI" id="CHEBI:57540"/>
        <dbReference type="ChEBI" id="CHEBI:57945"/>
        <dbReference type="ChEBI" id="CHEBI:65315"/>
        <dbReference type="ChEBI" id="CHEBI:74443"/>
    </reaction>
    <physiologicalReaction direction="right-to-left" evidence="23">
        <dbReference type="Rhea" id="RHEA:69853"/>
    </physiologicalReaction>
</comment>
<organism evidence="28 29">
    <name type="scientific">Cryphonectria parasitica (strain ATCC 38755 / EP155)</name>
    <dbReference type="NCBI Taxonomy" id="660469"/>
    <lineage>
        <taxon>Eukaryota</taxon>
        <taxon>Fungi</taxon>
        <taxon>Dikarya</taxon>
        <taxon>Ascomycota</taxon>
        <taxon>Pezizomycotina</taxon>
        <taxon>Sordariomycetes</taxon>
        <taxon>Sordariomycetidae</taxon>
        <taxon>Diaporthales</taxon>
        <taxon>Cryphonectriaceae</taxon>
        <taxon>Cryphonectria-Endothia species complex</taxon>
        <taxon>Cryphonectria</taxon>
    </lineage>
</organism>
<dbReference type="InterPro" id="IPR018517">
    <property type="entry name" value="tRNA_hU_synthase_CS"/>
</dbReference>
<keyword evidence="9" id="KW-0288">FMN</keyword>
<comment type="catalytic activity">
    <reaction evidence="24">
        <text>a 5,6-dihydrouridine in mRNA + NADP(+) = a uridine in mRNA + NADPH + H(+)</text>
        <dbReference type="Rhea" id="RHEA:69855"/>
        <dbReference type="Rhea" id="RHEA-COMP:14658"/>
        <dbReference type="Rhea" id="RHEA-COMP:17789"/>
        <dbReference type="ChEBI" id="CHEBI:15378"/>
        <dbReference type="ChEBI" id="CHEBI:57783"/>
        <dbReference type="ChEBI" id="CHEBI:58349"/>
        <dbReference type="ChEBI" id="CHEBI:65315"/>
        <dbReference type="ChEBI" id="CHEBI:74443"/>
    </reaction>
    <physiologicalReaction direction="right-to-left" evidence="24">
        <dbReference type="Rhea" id="RHEA:69857"/>
    </physiologicalReaction>
</comment>
<keyword evidence="29" id="KW-1185">Reference proteome</keyword>
<dbReference type="InterPro" id="IPR035587">
    <property type="entry name" value="DUS-like_FMN-bd"/>
</dbReference>
<evidence type="ECO:0000256" key="1">
    <source>
        <dbReference type="ARBA" id="ARBA00001917"/>
    </source>
</evidence>
<evidence type="ECO:0000256" key="8">
    <source>
        <dbReference type="ARBA" id="ARBA00022630"/>
    </source>
</evidence>
<feature type="domain" description="DUS-like FMN-binding" evidence="27">
    <location>
        <begin position="332"/>
        <end position="541"/>
    </location>
</feature>
<evidence type="ECO:0000256" key="24">
    <source>
        <dbReference type="ARBA" id="ARBA00049447"/>
    </source>
</evidence>
<dbReference type="EC" id="1.3.1.89" evidence="5"/>
<evidence type="ECO:0000256" key="22">
    <source>
        <dbReference type="ARBA" id="ARBA00048266"/>
    </source>
</evidence>
<dbReference type="Gene3D" id="3.20.20.70">
    <property type="entry name" value="Aldolase class I"/>
    <property type="match status" value="1"/>
</dbReference>
<evidence type="ECO:0000256" key="9">
    <source>
        <dbReference type="ARBA" id="ARBA00022643"/>
    </source>
</evidence>
<accession>A0A9P4XZZ5</accession>
<evidence type="ECO:0000256" key="19">
    <source>
        <dbReference type="ARBA" id="ARBA00023242"/>
    </source>
</evidence>
<evidence type="ECO:0000256" key="23">
    <source>
        <dbReference type="ARBA" id="ARBA00048342"/>
    </source>
</evidence>
<dbReference type="RefSeq" id="XP_040775413.1">
    <property type="nucleotide sequence ID" value="XM_040921519.1"/>
</dbReference>
<dbReference type="AlphaFoldDB" id="A0A9P4XZZ5"/>
<keyword evidence="15" id="KW-0862">Zinc</keyword>
<dbReference type="GO" id="GO:0008270">
    <property type="term" value="F:zinc ion binding"/>
    <property type="evidence" value="ECO:0007669"/>
    <property type="project" value="UniProtKB-KW"/>
</dbReference>
<dbReference type="PANTHER" id="PTHR45846">
    <property type="entry name" value="TRNA-DIHYDROURIDINE(47) SYNTHASE [NAD(P)(+)]-LIKE"/>
    <property type="match status" value="1"/>
</dbReference>
<evidence type="ECO:0000256" key="16">
    <source>
        <dbReference type="ARBA" id="ARBA00022857"/>
    </source>
</evidence>
<keyword evidence="14" id="KW-0863">Zinc-finger</keyword>
<keyword evidence="16" id="KW-0521">NADP</keyword>
<comment type="catalytic activity">
    <reaction evidence="22">
        <text>5,6-dihydrouridine(47) in tRNA + NAD(+) = uridine(47) in tRNA + NADH + H(+)</text>
        <dbReference type="Rhea" id="RHEA:53364"/>
        <dbReference type="Rhea" id="RHEA-COMP:13539"/>
        <dbReference type="Rhea" id="RHEA-COMP:13540"/>
        <dbReference type="ChEBI" id="CHEBI:15378"/>
        <dbReference type="ChEBI" id="CHEBI:57540"/>
        <dbReference type="ChEBI" id="CHEBI:57945"/>
        <dbReference type="ChEBI" id="CHEBI:65315"/>
        <dbReference type="ChEBI" id="CHEBI:74443"/>
        <dbReference type="EC" id="1.3.1.89"/>
    </reaction>
    <physiologicalReaction direction="right-to-left" evidence="22">
        <dbReference type="Rhea" id="RHEA:53366"/>
    </physiologicalReaction>
</comment>
<keyword evidence="10" id="KW-0507">mRNA processing</keyword>
<evidence type="ECO:0000256" key="12">
    <source>
        <dbReference type="ARBA" id="ARBA00022723"/>
    </source>
</evidence>
<evidence type="ECO:0000256" key="14">
    <source>
        <dbReference type="ARBA" id="ARBA00022771"/>
    </source>
</evidence>
<evidence type="ECO:0000259" key="27">
    <source>
        <dbReference type="Pfam" id="PF01207"/>
    </source>
</evidence>
<dbReference type="SUPFAM" id="SSF51395">
    <property type="entry name" value="FMN-linked oxidoreductases"/>
    <property type="match status" value="1"/>
</dbReference>
<evidence type="ECO:0000256" key="2">
    <source>
        <dbReference type="ARBA" id="ARBA00004123"/>
    </source>
</evidence>
<dbReference type="PROSITE" id="PS01136">
    <property type="entry name" value="UPF0034"/>
    <property type="match status" value="1"/>
</dbReference>
<dbReference type="FunFam" id="3.20.20.70:FF:000145">
    <property type="entry name" value="tRNA-dihydrouridine(47) synthase [NAD(P)(+)]"/>
    <property type="match status" value="1"/>
</dbReference>
<dbReference type="PANTHER" id="PTHR45846:SF1">
    <property type="entry name" value="TRNA-DIHYDROURIDINE(47) SYNTHASE [NAD(P)(+)]-LIKE"/>
    <property type="match status" value="1"/>
</dbReference>
<feature type="compositionally biased region" description="Polar residues" evidence="26">
    <location>
        <begin position="33"/>
        <end position="44"/>
    </location>
</feature>
<comment type="function">
    <text evidence="21">Catalyzes the synthesis of dihydrouridine, a modified base found in the D-loop of most tRNAs. Specifically modifies U47 in cytoplasmic tRNAs. Catalyzes the synthesis of dihydrouridine in some mRNAs, thereby affecting their translation.</text>
</comment>
<keyword evidence="12" id="KW-0479">Metal-binding</keyword>
<feature type="compositionally biased region" description="Basic and acidic residues" evidence="26">
    <location>
        <begin position="98"/>
        <end position="118"/>
    </location>
</feature>
<proteinExistence type="inferred from homology"/>
<keyword evidence="13" id="KW-0677">Repeat</keyword>
<dbReference type="Proteomes" id="UP000803844">
    <property type="component" value="Unassembled WGS sequence"/>
</dbReference>
<evidence type="ECO:0000256" key="4">
    <source>
        <dbReference type="ARBA" id="ARBA00005451"/>
    </source>
</evidence>
<protein>
    <recommendedName>
        <fullName evidence="6">tRNA-dihydrouridine(47) synthase [NAD(P)(+)]</fullName>
        <ecNumber evidence="5">1.3.1.89</ecNumber>
    </recommendedName>
    <alternativeName>
        <fullName evidence="20">tRNA-dihydrouridine synthase 3</fullName>
    </alternativeName>
</protein>
<evidence type="ECO:0000256" key="25">
    <source>
        <dbReference type="ARBA" id="ARBA00049513"/>
    </source>
</evidence>
<keyword evidence="17" id="KW-0560">Oxidoreductase</keyword>
<dbReference type="OrthoDB" id="259935at2759"/>
<evidence type="ECO:0000256" key="3">
    <source>
        <dbReference type="ARBA" id="ARBA00004496"/>
    </source>
</evidence>
<comment type="subcellular location">
    <subcellularLocation>
        <location evidence="3">Cytoplasm</location>
    </subcellularLocation>
    <subcellularLocation>
        <location evidence="2">Nucleus</location>
    </subcellularLocation>
</comment>
<dbReference type="Pfam" id="PF25585">
    <property type="entry name" value="zf-CCCH_DUS3L"/>
    <property type="match status" value="1"/>
</dbReference>
<gene>
    <name evidence="28" type="ORF">M406DRAFT_340053</name>
</gene>
<comment type="caution">
    <text evidence="28">The sequence shown here is derived from an EMBL/GenBank/DDBJ whole genome shotgun (WGS) entry which is preliminary data.</text>
</comment>
<evidence type="ECO:0000256" key="11">
    <source>
        <dbReference type="ARBA" id="ARBA00022694"/>
    </source>
</evidence>
<comment type="cofactor">
    <cofactor evidence="1">
        <name>FMN</name>
        <dbReference type="ChEBI" id="CHEBI:58210"/>
    </cofactor>
</comment>
<dbReference type="EMBL" id="MU032348">
    <property type="protein sequence ID" value="KAF3764452.1"/>
    <property type="molecule type" value="Genomic_DNA"/>
</dbReference>
<evidence type="ECO:0000313" key="29">
    <source>
        <dbReference type="Proteomes" id="UP000803844"/>
    </source>
</evidence>
<evidence type="ECO:0000256" key="5">
    <source>
        <dbReference type="ARBA" id="ARBA00012376"/>
    </source>
</evidence>
<evidence type="ECO:0000256" key="13">
    <source>
        <dbReference type="ARBA" id="ARBA00022737"/>
    </source>
</evidence>
<keyword evidence="18" id="KW-0520">NAD</keyword>
<keyword evidence="8" id="KW-0285">Flavoprotein</keyword>
<comment type="catalytic activity">
    <reaction evidence="25">
        <text>5,6-dihydrouridine(47) in tRNA + NADP(+) = uridine(47) in tRNA + NADPH + H(+)</text>
        <dbReference type="Rhea" id="RHEA:53360"/>
        <dbReference type="Rhea" id="RHEA-COMP:13539"/>
        <dbReference type="Rhea" id="RHEA-COMP:13540"/>
        <dbReference type="ChEBI" id="CHEBI:15378"/>
        <dbReference type="ChEBI" id="CHEBI:57783"/>
        <dbReference type="ChEBI" id="CHEBI:58349"/>
        <dbReference type="ChEBI" id="CHEBI:65315"/>
        <dbReference type="ChEBI" id="CHEBI:74443"/>
        <dbReference type="EC" id="1.3.1.89"/>
    </reaction>
    <physiologicalReaction direction="right-to-left" evidence="25">
        <dbReference type="Rhea" id="RHEA:53362"/>
    </physiologicalReaction>
</comment>
<evidence type="ECO:0000313" key="28">
    <source>
        <dbReference type="EMBL" id="KAF3764452.1"/>
    </source>
</evidence>
<evidence type="ECO:0000256" key="6">
    <source>
        <dbReference type="ARBA" id="ARBA00022143"/>
    </source>
</evidence>
<feature type="region of interest" description="Disordered" evidence="26">
    <location>
        <begin position="1"/>
        <end position="138"/>
    </location>
</feature>
<evidence type="ECO:0000256" key="17">
    <source>
        <dbReference type="ARBA" id="ARBA00023002"/>
    </source>
</evidence>